<dbReference type="AlphaFoldDB" id="A8XY81"/>
<protein>
    <submittedName>
        <fullName evidence="1">Protein CBG20621</fullName>
    </submittedName>
</protein>
<dbReference type="WormBase" id="CBG20621">
    <property type="protein sequence ID" value="CBP42827"/>
    <property type="gene ID" value="WBGene00039569"/>
</dbReference>
<gene>
    <name evidence="1 3" type="ORF">CBG20621</name>
    <name evidence="1" type="ORF">CBG_20621</name>
</gene>
<evidence type="ECO:0000313" key="1">
    <source>
        <dbReference type="EMBL" id="CAP37598.2"/>
    </source>
</evidence>
<dbReference type="STRING" id="6238.A8XY81"/>
<dbReference type="OMA" id="CFAESMG"/>
<dbReference type="GO" id="GO:0046920">
    <property type="term" value="F:alpha-(1-&gt;3)-fucosyltransferase activity"/>
    <property type="evidence" value="ECO:0000318"/>
    <property type="project" value="GO_Central"/>
</dbReference>
<sequence length="521" mass="60179">MKIPLSSLPFFLISAPDLCSQNYEGRYKSKMQPRKKLHDDVFDGEEDYCPQRKIKKLDIQVDAGLKVFSNYHILHDILQNVFGKDESILDNLNLRLVSKLFNHVILSKIRAAFVQVQVSPDQKLDSCGENSDNEESEEDQVASLQDKSFILNDRRVVFRHVPKFFEFLNSVARIRVRDLLFSGFTSPNEYLHKCILYSLLNGNWFTLCSYKGADEICNGCSACKEIASRVKIYGPVQLCTLFEPIHEKKKHYEQLIVTEIRLASIITSEISCDQLDLVFSDRCMWSKETLSHPREVIDWIVKAWSVKSINVSFITGYSSIDYKLWASQRVFTEMRFDEMFVEQNTSPQNRQDNFDRVEVDMQAGDEIATCFAESMGMFERSGMSATAFQNVCANVKRIFPTQDMYLILPLELAHVASAEFDGFCEALLAFAWKDERTARHSRLFFRIYTFGITEKEVMRQIEKPFQINCRPVIAMLSSPVVRRSFLKWLPGTTTLFDRSLLSFTDDSNNCVLHLEVCVETF</sequence>
<dbReference type="RefSeq" id="XP_045097094.1">
    <property type="nucleotide sequence ID" value="XM_045242660.1"/>
</dbReference>
<dbReference type="GeneID" id="8573465"/>
<dbReference type="FunCoup" id="A8XY81">
    <property type="interactions" value="1391"/>
</dbReference>
<reference evidence="1 2" key="2">
    <citation type="journal article" date="2011" name="PLoS Genet.">
        <title>Caenorhabditis briggsae recombinant inbred line genotypes reveal inter-strain incompatibility and the evolution of recombination.</title>
        <authorList>
            <person name="Ross J.A."/>
            <person name="Koboldt D.C."/>
            <person name="Staisch J.E."/>
            <person name="Chamberlin H.M."/>
            <person name="Gupta B.P."/>
            <person name="Miller R.D."/>
            <person name="Baird S.E."/>
            <person name="Haag E.S."/>
        </authorList>
    </citation>
    <scope>NUCLEOTIDE SEQUENCE [LARGE SCALE GENOMIC DNA]</scope>
    <source>
        <strain evidence="1 2">AF16</strain>
    </source>
</reference>
<dbReference type="InterPro" id="IPR009497">
    <property type="entry name" value="Regulator_protein_PHA-1"/>
</dbReference>
<dbReference type="EMBL" id="HE600991">
    <property type="protein sequence ID" value="CAP37598.2"/>
    <property type="molecule type" value="Genomic_DNA"/>
</dbReference>
<dbReference type="HOGENOM" id="CLU_533447_0_0_1"/>
<dbReference type="CTD" id="8573465"/>
<evidence type="ECO:0000313" key="3">
    <source>
        <dbReference type="WormBase" id="CBG20621"/>
    </source>
</evidence>
<evidence type="ECO:0000313" key="2">
    <source>
        <dbReference type="Proteomes" id="UP000008549"/>
    </source>
</evidence>
<dbReference type="eggNOG" id="ENOG502TH3B">
    <property type="taxonomic scope" value="Eukaryota"/>
</dbReference>
<dbReference type="Pfam" id="PF06542">
    <property type="entry name" value="PHA-1"/>
    <property type="match status" value="1"/>
</dbReference>
<dbReference type="Proteomes" id="UP000008549">
    <property type="component" value="Unassembled WGS sequence"/>
</dbReference>
<accession>A8XY81</accession>
<proteinExistence type="predicted"/>
<dbReference type="KEGG" id="cbr:CBG_20621"/>
<dbReference type="InParanoid" id="A8XY81"/>
<organism evidence="1 2">
    <name type="scientific">Caenorhabditis briggsae</name>
    <dbReference type="NCBI Taxonomy" id="6238"/>
    <lineage>
        <taxon>Eukaryota</taxon>
        <taxon>Metazoa</taxon>
        <taxon>Ecdysozoa</taxon>
        <taxon>Nematoda</taxon>
        <taxon>Chromadorea</taxon>
        <taxon>Rhabditida</taxon>
        <taxon>Rhabditina</taxon>
        <taxon>Rhabditomorpha</taxon>
        <taxon>Rhabditoidea</taxon>
        <taxon>Rhabditidae</taxon>
        <taxon>Peloderinae</taxon>
        <taxon>Caenorhabditis</taxon>
    </lineage>
</organism>
<keyword evidence="2" id="KW-1185">Reference proteome</keyword>
<name>A8XY81_CAEBR</name>
<reference evidence="1 2" key="1">
    <citation type="journal article" date="2003" name="PLoS Biol.">
        <title>The genome sequence of Caenorhabditis briggsae: a platform for comparative genomics.</title>
        <authorList>
            <person name="Stein L.D."/>
            <person name="Bao Z."/>
            <person name="Blasiar D."/>
            <person name="Blumenthal T."/>
            <person name="Brent M.R."/>
            <person name="Chen N."/>
            <person name="Chinwalla A."/>
            <person name="Clarke L."/>
            <person name="Clee C."/>
            <person name="Coghlan A."/>
            <person name="Coulson A."/>
            <person name="D'Eustachio P."/>
            <person name="Fitch D.H."/>
            <person name="Fulton L.A."/>
            <person name="Fulton R.E."/>
            <person name="Griffiths-Jones S."/>
            <person name="Harris T.W."/>
            <person name="Hillier L.W."/>
            <person name="Kamath R."/>
            <person name="Kuwabara P.E."/>
            <person name="Mardis E.R."/>
            <person name="Marra M.A."/>
            <person name="Miner T.L."/>
            <person name="Minx P."/>
            <person name="Mullikin J.C."/>
            <person name="Plumb R.W."/>
            <person name="Rogers J."/>
            <person name="Schein J.E."/>
            <person name="Sohrmann M."/>
            <person name="Spieth J."/>
            <person name="Stajich J.E."/>
            <person name="Wei C."/>
            <person name="Willey D."/>
            <person name="Wilson R.K."/>
            <person name="Durbin R."/>
            <person name="Waterston R.H."/>
        </authorList>
    </citation>
    <scope>NUCLEOTIDE SEQUENCE [LARGE SCALE GENOMIC DNA]</scope>
    <source>
        <strain evidence="1 2">AF16</strain>
    </source>
</reference>